<evidence type="ECO:0000256" key="7">
    <source>
        <dbReference type="ARBA" id="ARBA00022475"/>
    </source>
</evidence>
<evidence type="ECO:0000256" key="5">
    <source>
        <dbReference type="ARBA" id="ARBA00012451"/>
    </source>
</evidence>
<accession>A0A0P9C869</accession>
<comment type="cofactor">
    <cofactor evidence="1">
        <name>Mg(2+)</name>
        <dbReference type="ChEBI" id="CHEBI:18420"/>
    </cofactor>
</comment>
<gene>
    <name evidence="13" type="ORF">SAMN05661077_1866</name>
</gene>
<dbReference type="PANTHER" id="PTHR30005">
    <property type="entry name" value="EXOPOLYPHOSPHATASE"/>
    <property type="match status" value="1"/>
</dbReference>
<dbReference type="SUPFAM" id="SSF109604">
    <property type="entry name" value="HD-domain/PDEase-like"/>
    <property type="match status" value="1"/>
</dbReference>
<evidence type="ECO:0000313" key="14">
    <source>
        <dbReference type="Proteomes" id="UP000183104"/>
    </source>
</evidence>
<dbReference type="GO" id="GO:0004309">
    <property type="term" value="F:exopolyphosphatase activity"/>
    <property type="evidence" value="ECO:0007669"/>
    <property type="project" value="UniProtKB-EC"/>
</dbReference>
<comment type="catalytic activity">
    <reaction evidence="10">
        <text>[phosphate](n) + H2O = [phosphate](n-1) + phosphate + H(+)</text>
        <dbReference type="Rhea" id="RHEA:21528"/>
        <dbReference type="Rhea" id="RHEA-COMP:9859"/>
        <dbReference type="Rhea" id="RHEA-COMP:14279"/>
        <dbReference type="ChEBI" id="CHEBI:15377"/>
        <dbReference type="ChEBI" id="CHEBI:15378"/>
        <dbReference type="ChEBI" id="CHEBI:16838"/>
        <dbReference type="ChEBI" id="CHEBI:43474"/>
        <dbReference type="EC" id="3.6.1.11"/>
    </reaction>
</comment>
<sequence>MASETTAQTVAAVDLGSNSFHLIVARVRPGELKVLDRLKEMVRLAGGLREDRTLDPEVQEHALACLTRFGQRLRGLPADRVRVVGTNTLRSARRAGPFLERAEEALGHPIEIVSGMEEARLIYLGVAHSLAVGPTDRRLVVDIGGGSTELIVGDGYTPRRMESLYTGCVSLTQQHFSDGRITAERFRRAFLAASQELEPWGEAFRALGWDEAVGASGTIRAAAKVLTAAGWSEGGITRDGLERLRDALIRAGHADQLDLKGLGANRAPVFASGVAILLATFEMLGIERMGAAEGALREGVLHDLMGRIRHEDVRETSVAALAERYHVDAAQAERVAATAAHLLERAGPGWELDPDWAGPYLRWAAGLHEIGLDIAHGGYHKHGAYVAANADLLGFTREEQDLLAALIRAHRRKFPGGPFKALPERWARPARQLAVLLRLAAVLHRNRRPLPLPELGADARKGTLRLRFPAGWLEEHPLTRADLEQEAAFLAAAGFSLQIE</sequence>
<dbReference type="InterPro" id="IPR048950">
    <property type="entry name" value="Ppx_GppA_C"/>
</dbReference>
<dbReference type="EC" id="3.6.1.11" evidence="5"/>
<dbReference type="PIRSF" id="PIRSF001267">
    <property type="entry name" value="Pyrophosphatase_GppA_Ppx"/>
    <property type="match status" value="1"/>
</dbReference>
<dbReference type="FunFam" id="3.30.420.40:FF:000023">
    <property type="entry name" value="Guanosine-5'-triphosphate,3'-diphosphate pyrophosphatase"/>
    <property type="match status" value="1"/>
</dbReference>
<dbReference type="InterPro" id="IPR043129">
    <property type="entry name" value="ATPase_NBD"/>
</dbReference>
<evidence type="ECO:0000259" key="11">
    <source>
        <dbReference type="Pfam" id="PF02541"/>
    </source>
</evidence>
<comment type="subcellular location">
    <subcellularLocation>
        <location evidence="2">Cell membrane</location>
        <topology evidence="2">Peripheral membrane protein</topology>
    </subcellularLocation>
</comment>
<dbReference type="InterPro" id="IPR022371">
    <property type="entry name" value="Exopolyphosphatase"/>
</dbReference>
<evidence type="ECO:0000256" key="6">
    <source>
        <dbReference type="ARBA" id="ARBA00020416"/>
    </source>
</evidence>
<dbReference type="RefSeq" id="WP_054965431.1">
    <property type="nucleotide sequence ID" value="NZ_FMUN01000005.1"/>
</dbReference>
<feature type="domain" description="Ppx/GppA phosphatase N-terminal" evidence="11">
    <location>
        <begin position="23"/>
        <end position="306"/>
    </location>
</feature>
<evidence type="ECO:0000256" key="3">
    <source>
        <dbReference type="ARBA" id="ARBA00007125"/>
    </source>
</evidence>
<dbReference type="CDD" id="cd24053">
    <property type="entry name" value="ASKHA_NBD_EcPPX-GppA-like"/>
    <property type="match status" value="1"/>
</dbReference>
<organism evidence="13 14">
    <name type="scientific">Thiohalorhabdus denitrificans</name>
    <dbReference type="NCBI Taxonomy" id="381306"/>
    <lineage>
        <taxon>Bacteria</taxon>
        <taxon>Pseudomonadati</taxon>
        <taxon>Pseudomonadota</taxon>
        <taxon>Gammaproteobacteria</taxon>
        <taxon>Thiohalorhabdales</taxon>
        <taxon>Thiohalorhabdaceae</taxon>
        <taxon>Thiohalorhabdus</taxon>
    </lineage>
</organism>
<dbReference type="Proteomes" id="UP000183104">
    <property type="component" value="Unassembled WGS sequence"/>
</dbReference>
<dbReference type="NCBIfam" id="TIGR03706">
    <property type="entry name" value="exo_poly_only"/>
    <property type="match status" value="1"/>
</dbReference>
<dbReference type="InterPro" id="IPR003695">
    <property type="entry name" value="Ppx_GppA_N"/>
</dbReference>
<dbReference type="InterPro" id="IPR030673">
    <property type="entry name" value="PyroPPase_GppA_Ppx"/>
</dbReference>
<dbReference type="GO" id="GO:0005886">
    <property type="term" value="C:plasma membrane"/>
    <property type="evidence" value="ECO:0007669"/>
    <property type="project" value="UniProtKB-SubCell"/>
</dbReference>
<comment type="subunit">
    <text evidence="4">Homodimer.</text>
</comment>
<dbReference type="AlphaFoldDB" id="A0A0P9C869"/>
<name>A0A0P9C869_9GAMM</name>
<proteinExistence type="inferred from homology"/>
<dbReference type="SUPFAM" id="SSF53067">
    <property type="entry name" value="Actin-like ATPase domain"/>
    <property type="match status" value="2"/>
</dbReference>
<dbReference type="Gene3D" id="3.30.420.150">
    <property type="entry name" value="Exopolyphosphatase. Domain 2"/>
    <property type="match status" value="1"/>
</dbReference>
<dbReference type="OrthoDB" id="9793035at2"/>
<keyword evidence="8" id="KW-0378">Hydrolase</keyword>
<keyword evidence="7" id="KW-1003">Cell membrane</keyword>
<dbReference type="PANTHER" id="PTHR30005:SF14">
    <property type="entry name" value="EXOPOLYPHOSPHATASE"/>
    <property type="match status" value="1"/>
</dbReference>
<evidence type="ECO:0000256" key="9">
    <source>
        <dbReference type="ARBA" id="ARBA00023136"/>
    </source>
</evidence>
<dbReference type="Gene3D" id="3.30.420.40">
    <property type="match status" value="1"/>
</dbReference>
<comment type="similarity">
    <text evidence="3">Belongs to the GppA/Ppx family.</text>
</comment>
<evidence type="ECO:0000259" key="12">
    <source>
        <dbReference type="Pfam" id="PF21447"/>
    </source>
</evidence>
<feature type="domain" description="Ppx/GppA phosphatase C-terminal" evidence="12">
    <location>
        <begin position="313"/>
        <end position="486"/>
    </location>
</feature>
<dbReference type="FunFam" id="3.30.420.150:FF:000001">
    <property type="entry name" value="Guanosine-5'-triphosphate,3'-diphosphate pyrophosphatase"/>
    <property type="match status" value="1"/>
</dbReference>
<evidence type="ECO:0000256" key="8">
    <source>
        <dbReference type="ARBA" id="ARBA00022801"/>
    </source>
</evidence>
<evidence type="ECO:0000313" key="13">
    <source>
        <dbReference type="EMBL" id="SCY35860.1"/>
    </source>
</evidence>
<dbReference type="PATRIC" id="fig|381306.5.peg.1404"/>
<dbReference type="InterPro" id="IPR050273">
    <property type="entry name" value="GppA/Ppx_hydrolase"/>
</dbReference>
<reference evidence="14" key="1">
    <citation type="submission" date="2016-10" db="EMBL/GenBank/DDBJ databases">
        <authorList>
            <person name="Varghese N."/>
        </authorList>
    </citation>
    <scope>NUCLEOTIDE SEQUENCE [LARGE SCALE GENOMIC DNA]</scope>
    <source>
        <strain evidence="14">HL 19</strain>
    </source>
</reference>
<dbReference type="Pfam" id="PF02541">
    <property type="entry name" value="Ppx-GppA"/>
    <property type="match status" value="1"/>
</dbReference>
<keyword evidence="9" id="KW-0472">Membrane</keyword>
<evidence type="ECO:0000256" key="2">
    <source>
        <dbReference type="ARBA" id="ARBA00004202"/>
    </source>
</evidence>
<dbReference type="GO" id="GO:0006798">
    <property type="term" value="P:polyphosphate catabolic process"/>
    <property type="evidence" value="ECO:0007669"/>
    <property type="project" value="TreeGrafter"/>
</dbReference>
<evidence type="ECO:0000256" key="10">
    <source>
        <dbReference type="ARBA" id="ARBA00047607"/>
    </source>
</evidence>
<dbReference type="EMBL" id="FMUN01000005">
    <property type="protein sequence ID" value="SCY35860.1"/>
    <property type="molecule type" value="Genomic_DNA"/>
</dbReference>
<dbReference type="Pfam" id="PF21447">
    <property type="entry name" value="Ppx-GppA_III"/>
    <property type="match status" value="1"/>
</dbReference>
<dbReference type="Gene3D" id="1.10.3210.10">
    <property type="entry name" value="Hypothetical protein af1432"/>
    <property type="match status" value="1"/>
</dbReference>
<evidence type="ECO:0000256" key="4">
    <source>
        <dbReference type="ARBA" id="ARBA00011738"/>
    </source>
</evidence>
<evidence type="ECO:0000256" key="1">
    <source>
        <dbReference type="ARBA" id="ARBA00001946"/>
    </source>
</evidence>
<protein>
    <recommendedName>
        <fullName evidence="6">Exopolyphosphatase</fullName>
        <ecNumber evidence="5">3.6.1.11</ecNumber>
    </recommendedName>
</protein>
<dbReference type="STRING" id="381306.AN478_04550"/>
<keyword evidence="14" id="KW-1185">Reference proteome</keyword>